<dbReference type="EnsemblPlants" id="Zm00001eb303450_T001">
    <property type="protein sequence ID" value="Zm00001eb303450_P001"/>
    <property type="gene ID" value="Zm00001eb303450"/>
</dbReference>
<accession>A0A804UCV6</accession>
<proteinExistence type="predicted"/>
<evidence type="ECO:0000313" key="3">
    <source>
        <dbReference type="Proteomes" id="UP000007305"/>
    </source>
</evidence>
<dbReference type="Proteomes" id="UP000007305">
    <property type="component" value="Chromosome 7"/>
</dbReference>
<dbReference type="InParanoid" id="A0A804UCV6"/>
<protein>
    <submittedName>
        <fullName evidence="2">Uncharacterized protein</fullName>
    </submittedName>
</protein>
<sequence>MLGLRRSSEHAMRGIRGCCFGSAPLRSEVGRQDCEQGLLAAAQGKKKEGEASRAAARPWERGGAGGGVEQRRCAGRAQGFVAMDREVRRGAMDDGEEDVAGEWELLLHAMDREGARLLLIQARRATAGSREVGDHHGWALGGSWALGCWAEEGGWECGGAMGEGAQLQGKKTRAREKLLPAGGG</sequence>
<evidence type="ECO:0000313" key="2">
    <source>
        <dbReference type="EnsemblPlants" id="Zm00001eb303450_P001"/>
    </source>
</evidence>
<reference evidence="2" key="3">
    <citation type="submission" date="2021-05" db="UniProtKB">
        <authorList>
            <consortium name="EnsemblPlants"/>
        </authorList>
    </citation>
    <scope>IDENTIFICATION</scope>
    <source>
        <strain evidence="2">cv. B73</strain>
    </source>
</reference>
<reference evidence="3" key="1">
    <citation type="submission" date="2015-12" db="EMBL/GenBank/DDBJ databases">
        <title>Update maize B73 reference genome by single molecule sequencing technologies.</title>
        <authorList>
            <consortium name="Maize Genome Sequencing Project"/>
            <person name="Ware D."/>
        </authorList>
    </citation>
    <scope>NUCLEOTIDE SEQUENCE [LARGE SCALE GENOMIC DNA]</scope>
    <source>
        <strain evidence="3">cv. B73</strain>
    </source>
</reference>
<evidence type="ECO:0000256" key="1">
    <source>
        <dbReference type="SAM" id="MobiDB-lite"/>
    </source>
</evidence>
<name>A0A804UCV6_MAIZE</name>
<keyword evidence="3" id="KW-1185">Reference proteome</keyword>
<organism evidence="2 3">
    <name type="scientific">Zea mays</name>
    <name type="common">Maize</name>
    <dbReference type="NCBI Taxonomy" id="4577"/>
    <lineage>
        <taxon>Eukaryota</taxon>
        <taxon>Viridiplantae</taxon>
        <taxon>Streptophyta</taxon>
        <taxon>Embryophyta</taxon>
        <taxon>Tracheophyta</taxon>
        <taxon>Spermatophyta</taxon>
        <taxon>Magnoliopsida</taxon>
        <taxon>Liliopsida</taxon>
        <taxon>Poales</taxon>
        <taxon>Poaceae</taxon>
        <taxon>PACMAD clade</taxon>
        <taxon>Panicoideae</taxon>
        <taxon>Andropogonodae</taxon>
        <taxon>Andropogoneae</taxon>
        <taxon>Tripsacinae</taxon>
        <taxon>Zea</taxon>
    </lineage>
</organism>
<reference evidence="2" key="2">
    <citation type="submission" date="2019-07" db="EMBL/GenBank/DDBJ databases">
        <authorList>
            <person name="Seetharam A."/>
            <person name="Woodhouse M."/>
            <person name="Cannon E."/>
        </authorList>
    </citation>
    <scope>NUCLEOTIDE SEQUENCE [LARGE SCALE GENOMIC DNA]</scope>
    <source>
        <strain evidence="2">cv. B73</strain>
    </source>
</reference>
<dbReference type="AlphaFoldDB" id="A0A804UCV6"/>
<dbReference type="Gramene" id="Zm00001eb303450_T001">
    <property type="protein sequence ID" value="Zm00001eb303450_P001"/>
    <property type="gene ID" value="Zm00001eb303450"/>
</dbReference>
<feature type="region of interest" description="Disordered" evidence="1">
    <location>
        <begin position="41"/>
        <end position="71"/>
    </location>
</feature>